<gene>
    <name evidence="1" type="primary">A08p017040.1_BraROA</name>
    <name evidence="1" type="ORF">IGI04_030757</name>
</gene>
<dbReference type="PANTHER" id="PTHR31293">
    <property type="entry name" value="RNI-LIKE SUPERFAMILY PROTEIN"/>
    <property type="match status" value="1"/>
</dbReference>
<protein>
    <recommendedName>
        <fullName evidence="3">FBD domain-containing protein</fullName>
    </recommendedName>
</protein>
<dbReference type="Proteomes" id="UP000823674">
    <property type="component" value="Chromosome A08"/>
</dbReference>
<accession>A0ABQ7LU16</accession>
<dbReference type="PANTHER" id="PTHR31293:SF25">
    <property type="entry name" value="F-BOX_RNI SUPERFAMILY PROTEIN"/>
    <property type="match status" value="1"/>
</dbReference>
<dbReference type="InterPro" id="IPR055294">
    <property type="entry name" value="FBL60-like"/>
</dbReference>
<comment type="caution">
    <text evidence="1">The sequence shown here is derived from an EMBL/GenBank/DDBJ whole genome shotgun (WGS) entry which is preliminary data.</text>
</comment>
<proteinExistence type="predicted"/>
<evidence type="ECO:0000313" key="2">
    <source>
        <dbReference type="Proteomes" id="UP000823674"/>
    </source>
</evidence>
<name>A0ABQ7LU16_BRACM</name>
<dbReference type="EMBL" id="JADBGQ010000007">
    <property type="protein sequence ID" value="KAG5389216.1"/>
    <property type="molecule type" value="Genomic_DNA"/>
</dbReference>
<keyword evidence="2" id="KW-1185">Reference proteome</keyword>
<reference evidence="1 2" key="1">
    <citation type="submission" date="2021-03" db="EMBL/GenBank/DDBJ databases">
        <authorList>
            <person name="King G.J."/>
            <person name="Bancroft I."/>
            <person name="Baten A."/>
            <person name="Bloomfield J."/>
            <person name="Borpatragohain P."/>
            <person name="He Z."/>
            <person name="Irish N."/>
            <person name="Irwin J."/>
            <person name="Liu K."/>
            <person name="Mauleon R.P."/>
            <person name="Moore J."/>
            <person name="Morris R."/>
            <person name="Ostergaard L."/>
            <person name="Wang B."/>
            <person name="Wells R."/>
        </authorList>
    </citation>
    <scope>NUCLEOTIDE SEQUENCE [LARGE SCALE GENOMIC DNA]</scope>
    <source>
        <strain evidence="1">R-o-18</strain>
        <tissue evidence="1">Leaf</tissue>
    </source>
</reference>
<evidence type="ECO:0000313" key="1">
    <source>
        <dbReference type="EMBL" id="KAG5389216.1"/>
    </source>
</evidence>
<organism evidence="1 2">
    <name type="scientific">Brassica rapa subsp. trilocularis</name>
    <dbReference type="NCBI Taxonomy" id="1813537"/>
    <lineage>
        <taxon>Eukaryota</taxon>
        <taxon>Viridiplantae</taxon>
        <taxon>Streptophyta</taxon>
        <taxon>Embryophyta</taxon>
        <taxon>Tracheophyta</taxon>
        <taxon>Spermatophyta</taxon>
        <taxon>Magnoliopsida</taxon>
        <taxon>eudicotyledons</taxon>
        <taxon>Gunneridae</taxon>
        <taxon>Pentapetalae</taxon>
        <taxon>rosids</taxon>
        <taxon>malvids</taxon>
        <taxon>Brassicales</taxon>
        <taxon>Brassicaceae</taxon>
        <taxon>Brassiceae</taxon>
        <taxon>Brassica</taxon>
    </lineage>
</organism>
<sequence length="312" mass="36438">MYGTMRSFMAFMERDWLCRDTLVKLKSSDVQWWPGAEGTSLPKLKTLVISRDLRCACKDKLEMLLPAFPVLEELYVKNILWKPWGDTVSSASLKKLTLHAEGCESMTVHVPTSMSISFDTPSLLYLEYFDEVARDYPKVNLTSLVEAVLDLKIRHYIMLERERNDDWLRKYVVMRCGNLWKLMSGIRNVETLTFSCVTLEISFFKLSPLLQLLCFQRLFLWVSISREDKDLWLTSCPRKKIQSESCGGTTGEMRMVKHLLEYSSPCLKEMKIFALKDYHTDIFDLVVKMVNLCNESYRVVVFNFLCVIHRIK</sequence>
<evidence type="ECO:0008006" key="3">
    <source>
        <dbReference type="Google" id="ProtNLM"/>
    </source>
</evidence>